<dbReference type="GO" id="GO:0042132">
    <property type="term" value="F:fructose 1,6-bisphosphate 1-phosphatase activity"/>
    <property type="evidence" value="ECO:0007669"/>
    <property type="project" value="UniProtKB-EC"/>
</dbReference>
<feature type="binding site" evidence="8">
    <location>
        <position position="90"/>
    </location>
    <ligand>
        <name>Mn(2+)</name>
        <dbReference type="ChEBI" id="CHEBI:29035"/>
        <label>2</label>
    </ligand>
</feature>
<feature type="binding site" evidence="8">
    <location>
        <position position="57"/>
    </location>
    <ligand>
        <name>Mn(2+)</name>
        <dbReference type="ChEBI" id="CHEBI:29035"/>
        <label>1</label>
    </ligand>
</feature>
<dbReference type="PANTHER" id="PTHR30447:SF0">
    <property type="entry name" value="FRUCTOSE-1,6-BISPHOSPHATASE 1 CLASS 2-RELATED"/>
    <property type="match status" value="1"/>
</dbReference>
<keyword evidence="5 8" id="KW-0464">Manganese</keyword>
<proteinExistence type="inferred from homology"/>
<keyword evidence="11" id="KW-1185">Reference proteome</keyword>
<dbReference type="STRING" id="1122189.SAMN02745165_03162"/>
<dbReference type="GO" id="GO:0046872">
    <property type="term" value="F:metal ion binding"/>
    <property type="evidence" value="ECO:0007669"/>
    <property type="project" value="UniProtKB-KW"/>
</dbReference>
<evidence type="ECO:0000256" key="8">
    <source>
        <dbReference type="PIRSR" id="PIRSR004532-1"/>
    </source>
</evidence>
<evidence type="ECO:0000256" key="3">
    <source>
        <dbReference type="ARBA" id="ARBA00022723"/>
    </source>
</evidence>
<dbReference type="FunFam" id="3.40.190.90:FF:000001">
    <property type="entry name" value="Fructose-1,6-bisphosphatase"/>
    <property type="match status" value="1"/>
</dbReference>
<dbReference type="InterPro" id="IPR004464">
    <property type="entry name" value="FBPase_class-2/SBPase"/>
</dbReference>
<dbReference type="AlphaFoldDB" id="A0A1M6M4P5"/>
<keyword evidence="3 8" id="KW-0479">Metal-binding</keyword>
<dbReference type="NCBIfam" id="TIGR00330">
    <property type="entry name" value="glpX"/>
    <property type="match status" value="1"/>
</dbReference>
<dbReference type="OrthoDB" id="9779353at2"/>
<reference evidence="10 11" key="1">
    <citation type="submission" date="2016-11" db="EMBL/GenBank/DDBJ databases">
        <authorList>
            <person name="Jaros S."/>
            <person name="Januszkiewicz K."/>
            <person name="Wedrychowicz H."/>
        </authorList>
    </citation>
    <scope>NUCLEOTIDE SEQUENCE [LARGE SCALE GENOMIC DNA]</scope>
    <source>
        <strain evidence="10 11">DSM 5091</strain>
    </source>
</reference>
<feature type="binding site" evidence="9">
    <location>
        <position position="121"/>
    </location>
    <ligand>
        <name>substrate</name>
    </ligand>
</feature>
<dbReference type="RefSeq" id="WP_072909701.1">
    <property type="nucleotide sequence ID" value="NZ_FQZT01000016.1"/>
</dbReference>
<evidence type="ECO:0000256" key="1">
    <source>
        <dbReference type="ARBA" id="ARBA00001273"/>
    </source>
</evidence>
<keyword evidence="4" id="KW-0378">Hydrolase</keyword>
<evidence type="ECO:0000256" key="2">
    <source>
        <dbReference type="ARBA" id="ARBA00008989"/>
    </source>
</evidence>
<comment type="similarity">
    <text evidence="2 7">Belongs to the FBPase class 2 family.</text>
</comment>
<evidence type="ECO:0000313" key="11">
    <source>
        <dbReference type="Proteomes" id="UP000184171"/>
    </source>
</evidence>
<keyword evidence="6 7" id="KW-0119">Carbohydrate metabolism</keyword>
<dbReference type="Proteomes" id="UP000184171">
    <property type="component" value="Unassembled WGS sequence"/>
</dbReference>
<name>A0A1M6M4P5_MALRU</name>
<dbReference type="PANTHER" id="PTHR30447">
    <property type="entry name" value="FRUCTOSE-1,6-BISPHOSPHATASE CLASS 2"/>
    <property type="match status" value="1"/>
</dbReference>
<feature type="binding site" evidence="9">
    <location>
        <begin position="166"/>
        <end position="168"/>
    </location>
    <ligand>
        <name>substrate</name>
    </ligand>
</feature>
<comment type="catalytic activity">
    <reaction evidence="1">
        <text>beta-D-fructose 1,6-bisphosphate + H2O = beta-D-fructose 6-phosphate + phosphate</text>
        <dbReference type="Rhea" id="RHEA:11064"/>
        <dbReference type="ChEBI" id="CHEBI:15377"/>
        <dbReference type="ChEBI" id="CHEBI:32966"/>
        <dbReference type="ChEBI" id="CHEBI:43474"/>
        <dbReference type="ChEBI" id="CHEBI:57634"/>
        <dbReference type="EC" id="3.1.3.11"/>
    </reaction>
</comment>
<gene>
    <name evidence="10" type="ORF">SAMN02745165_03162</name>
</gene>
<dbReference type="CDD" id="cd01516">
    <property type="entry name" value="FBPase_glpX"/>
    <property type="match status" value="1"/>
</dbReference>
<dbReference type="EMBL" id="FQZT01000016">
    <property type="protein sequence ID" value="SHJ78445.1"/>
    <property type="molecule type" value="Genomic_DNA"/>
</dbReference>
<evidence type="ECO:0000256" key="5">
    <source>
        <dbReference type="ARBA" id="ARBA00023211"/>
    </source>
</evidence>
<dbReference type="Pfam" id="PF03320">
    <property type="entry name" value="FBPase_glpX"/>
    <property type="match status" value="1"/>
</dbReference>
<feature type="binding site" evidence="9">
    <location>
        <position position="212"/>
    </location>
    <ligand>
        <name>substrate</name>
    </ligand>
</feature>
<feature type="binding site" evidence="9">
    <location>
        <begin position="90"/>
        <end position="92"/>
    </location>
    <ligand>
        <name>substrate</name>
    </ligand>
</feature>
<dbReference type="Gene3D" id="3.40.190.90">
    <property type="match status" value="1"/>
</dbReference>
<comment type="cofactor">
    <cofactor evidence="8">
        <name>Mn(2+)</name>
        <dbReference type="ChEBI" id="CHEBI:29035"/>
    </cofactor>
</comment>
<feature type="binding site" evidence="8">
    <location>
        <position position="87"/>
    </location>
    <ligand>
        <name>Mn(2+)</name>
        <dbReference type="ChEBI" id="CHEBI:29035"/>
        <label>2</label>
    </ligand>
</feature>
<organism evidence="10 11">
    <name type="scientific">Malonomonas rubra DSM 5091</name>
    <dbReference type="NCBI Taxonomy" id="1122189"/>
    <lineage>
        <taxon>Bacteria</taxon>
        <taxon>Pseudomonadati</taxon>
        <taxon>Thermodesulfobacteriota</taxon>
        <taxon>Desulfuromonadia</taxon>
        <taxon>Desulfuromonadales</taxon>
        <taxon>Geopsychrobacteraceae</taxon>
        <taxon>Malonomonas</taxon>
    </lineage>
</organism>
<evidence type="ECO:0000256" key="7">
    <source>
        <dbReference type="PIRNR" id="PIRNR004532"/>
    </source>
</evidence>
<evidence type="ECO:0000256" key="9">
    <source>
        <dbReference type="PIRSR" id="PIRSR004532-2"/>
    </source>
</evidence>
<sequence length="326" mass="34480">MDKNLALELARVTEAAALDSGRWVGKGDKISADAAATEAMRRTLGAMEINGLVVIGEGEMDEAPMLYIGEELGSGGEGECEVDIAVDPLEGTTICSKGINGAIATIAMAPRGGFLHAPDMYMDKLVTGPAGIGACDIQKTAGENVLALAKAKGCSPQDLMVVLLDRPRHDKQIAEIRKAGARCQLITDGDVAPAVASAIEGSGVDMMMGVGGAPEGVLTAAAIKCLGGFMQGRLVFMSEEERTRSRKMGITDFDKIYNTEEMAKGDVFFAATGVTNGELVRGVRYFAGGAKTHTVVMRSKSRTVRFIETIHYFDHKPGYKAGKKKK</sequence>
<dbReference type="PIRSF" id="PIRSF004532">
    <property type="entry name" value="GlpX"/>
    <property type="match status" value="1"/>
</dbReference>
<feature type="binding site" evidence="9">
    <location>
        <begin position="188"/>
        <end position="190"/>
    </location>
    <ligand>
        <name>substrate</name>
    </ligand>
</feature>
<dbReference type="GO" id="GO:0006094">
    <property type="term" value="P:gluconeogenesis"/>
    <property type="evidence" value="ECO:0007669"/>
    <property type="project" value="InterPro"/>
</dbReference>
<feature type="binding site" evidence="8">
    <location>
        <position position="215"/>
    </location>
    <ligand>
        <name>Mn(2+)</name>
        <dbReference type="ChEBI" id="CHEBI:29035"/>
        <label>2</label>
    </ligand>
</feature>
<evidence type="ECO:0000256" key="6">
    <source>
        <dbReference type="ARBA" id="ARBA00023277"/>
    </source>
</evidence>
<accession>A0A1M6M4P5</accession>
<dbReference type="GO" id="GO:0005829">
    <property type="term" value="C:cytosol"/>
    <property type="evidence" value="ECO:0007669"/>
    <property type="project" value="TreeGrafter"/>
</dbReference>
<protein>
    <recommendedName>
        <fullName evidence="7">Fructose-1,6-bisphosphatase</fullName>
    </recommendedName>
</protein>
<dbReference type="GO" id="GO:0006071">
    <property type="term" value="P:glycerol metabolic process"/>
    <property type="evidence" value="ECO:0007669"/>
    <property type="project" value="InterPro"/>
</dbReference>
<evidence type="ECO:0000313" key="10">
    <source>
        <dbReference type="EMBL" id="SHJ78445.1"/>
    </source>
</evidence>
<dbReference type="GO" id="GO:0030388">
    <property type="term" value="P:fructose 1,6-bisphosphate metabolic process"/>
    <property type="evidence" value="ECO:0007669"/>
    <property type="project" value="TreeGrafter"/>
</dbReference>
<dbReference type="Gene3D" id="3.30.540.10">
    <property type="entry name" value="Fructose-1,6-Bisphosphatase, subunit A, domain 1"/>
    <property type="match status" value="1"/>
</dbReference>
<feature type="binding site" evidence="8">
    <location>
        <position position="33"/>
    </location>
    <ligand>
        <name>Mn(2+)</name>
        <dbReference type="ChEBI" id="CHEBI:29035"/>
        <label>1</label>
    </ligand>
</feature>
<evidence type="ECO:0000256" key="4">
    <source>
        <dbReference type="ARBA" id="ARBA00022801"/>
    </source>
</evidence>
<dbReference type="SUPFAM" id="SSF56655">
    <property type="entry name" value="Carbohydrate phosphatase"/>
    <property type="match status" value="1"/>
</dbReference>